<organism evidence="2 3">
    <name type="scientific">Amycolatopsis lexingtonensis</name>
    <dbReference type="NCBI Taxonomy" id="218822"/>
    <lineage>
        <taxon>Bacteria</taxon>
        <taxon>Bacillati</taxon>
        <taxon>Actinomycetota</taxon>
        <taxon>Actinomycetes</taxon>
        <taxon>Pseudonocardiales</taxon>
        <taxon>Pseudonocardiaceae</taxon>
        <taxon>Amycolatopsis</taxon>
    </lineage>
</organism>
<keyword evidence="1" id="KW-0812">Transmembrane</keyword>
<gene>
    <name evidence="2" type="ORF">H4696_000362</name>
</gene>
<keyword evidence="1" id="KW-0472">Membrane</keyword>
<feature type="transmembrane region" description="Helical" evidence="1">
    <location>
        <begin position="6"/>
        <end position="29"/>
    </location>
</feature>
<name>A0ABR9HQR5_9PSEU</name>
<evidence type="ECO:0000313" key="2">
    <source>
        <dbReference type="EMBL" id="MBE1493262.1"/>
    </source>
</evidence>
<dbReference type="EMBL" id="JADBEG010000001">
    <property type="protein sequence ID" value="MBE1493262.1"/>
    <property type="molecule type" value="Genomic_DNA"/>
</dbReference>
<proteinExistence type="predicted"/>
<evidence type="ECO:0000256" key="1">
    <source>
        <dbReference type="SAM" id="Phobius"/>
    </source>
</evidence>
<dbReference type="RefSeq" id="WP_158104406.1">
    <property type="nucleotide sequence ID" value="NZ_JADBEG010000001.1"/>
</dbReference>
<evidence type="ECO:0000313" key="3">
    <source>
        <dbReference type="Proteomes" id="UP000631670"/>
    </source>
</evidence>
<protein>
    <submittedName>
        <fullName evidence="2">Uncharacterized protein</fullName>
    </submittedName>
</protein>
<accession>A0ABR9HQR5</accession>
<reference evidence="2 3" key="1">
    <citation type="submission" date="2020-10" db="EMBL/GenBank/DDBJ databases">
        <title>Sequencing the genomes of 1000 actinobacteria strains.</title>
        <authorList>
            <person name="Klenk H.-P."/>
        </authorList>
    </citation>
    <scope>NUCLEOTIDE SEQUENCE [LARGE SCALE GENOMIC DNA]</scope>
    <source>
        <strain evidence="2 3">DSM 44653</strain>
    </source>
</reference>
<keyword evidence="1" id="KW-1133">Transmembrane helix</keyword>
<dbReference type="Proteomes" id="UP000631670">
    <property type="component" value="Unassembled WGS sequence"/>
</dbReference>
<comment type="caution">
    <text evidence="2">The sequence shown here is derived from an EMBL/GenBank/DDBJ whole genome shotgun (WGS) entry which is preliminary data.</text>
</comment>
<sequence>MPYNVLYVGLAAAAVPAVSALTWLIGLAMTLRGSEPRERPALLRAYAGAERRRGRR</sequence>
<keyword evidence="3" id="KW-1185">Reference proteome</keyword>